<dbReference type="EMBL" id="CP001600">
    <property type="protein sequence ID" value="ACR67767.1"/>
    <property type="molecule type" value="Genomic_DNA"/>
</dbReference>
<dbReference type="HOGENOM" id="CLU_104916_0_1_6"/>
<sequence>MMPVNTILGLFAKSPLKPLQEHASRVHECCSLLVPFFAATAQQQWDQAQEIREQISNLEKQADTLKREIRLKLPRGLFLPVDRGDMLELVTQQDRLANRAKDIAGRVIGRRLQIPAVMQADFVSYLQRCLDATALSSKVIHEMDELLETGFRGREADLVEQMVMELDHIEDDTDHQQILLRQTLLSLEHQLNPVDIMFLYQIIEWVGGLADKALRVGSRLELMLARS</sequence>
<dbReference type="NCBIfam" id="TIGR00153">
    <property type="entry name" value="TIGR00153 family protein"/>
    <property type="match status" value="1"/>
</dbReference>
<reference evidence="4 5" key="2">
    <citation type="journal article" date="2012" name="J. Bacteriol.">
        <title>Genome Sequence of Edwardsiella ictaluri 93-146, a Strain Associated with a Natural Channel Catfish Outbreak of Enteric Septicemia of Catfish.</title>
        <authorList>
            <person name="Williams M.L."/>
            <person name="Gillaspy A.F."/>
            <person name="Dyer D.W."/>
            <person name="Thune R.L."/>
            <person name="Waldbieser G.C."/>
            <person name="Schuster S.C."/>
            <person name="Gipson J."/>
            <person name="Zaitshik J."/>
            <person name="Landry C."/>
            <person name="Banes M.M."/>
            <person name="Lawrence M.L."/>
        </authorList>
    </citation>
    <scope>NUCLEOTIDE SEQUENCE [LARGE SCALE GENOMIC DNA]</scope>
    <source>
        <strain evidence="4 5">93-146</strain>
    </source>
</reference>
<evidence type="ECO:0000256" key="2">
    <source>
        <dbReference type="ARBA" id="ARBA00022592"/>
    </source>
</evidence>
<evidence type="ECO:0000256" key="3">
    <source>
        <dbReference type="SAM" id="Coils"/>
    </source>
</evidence>
<organism evidence="4 5">
    <name type="scientific">Edwardsiella ictaluri (strain 93-146)</name>
    <dbReference type="NCBI Taxonomy" id="634503"/>
    <lineage>
        <taxon>Bacteria</taxon>
        <taxon>Pseudomonadati</taxon>
        <taxon>Pseudomonadota</taxon>
        <taxon>Gammaproteobacteria</taxon>
        <taxon>Enterobacterales</taxon>
        <taxon>Hafniaceae</taxon>
        <taxon>Edwardsiella</taxon>
    </lineage>
</organism>
<gene>
    <name evidence="4" type="ordered locus">NT01EI_0534</name>
</gene>
<keyword evidence="2" id="KW-0813">Transport</keyword>
<evidence type="ECO:0008006" key="6">
    <source>
        <dbReference type="Google" id="ProtNLM"/>
    </source>
</evidence>
<evidence type="ECO:0000313" key="4">
    <source>
        <dbReference type="EMBL" id="ACR67767.1"/>
    </source>
</evidence>
<reference evidence="5" key="1">
    <citation type="submission" date="2009-03" db="EMBL/GenBank/DDBJ databases">
        <title>Complete genome sequence of Edwardsiella ictaluri 93-146.</title>
        <authorList>
            <person name="Williams M.L."/>
            <person name="Gillaspy A.F."/>
            <person name="Dyer D.W."/>
            <person name="Thune R.L."/>
            <person name="Waldbieser G.C."/>
            <person name="Schuster S.C."/>
            <person name="Gipson J."/>
            <person name="Zaitshik J."/>
            <person name="Landry C."/>
            <person name="Lawrence M.L."/>
        </authorList>
    </citation>
    <scope>NUCLEOTIDE SEQUENCE [LARGE SCALE GENOMIC DNA]</scope>
    <source>
        <strain evidence="5">93-146</strain>
    </source>
</reference>
<dbReference type="Gene3D" id="1.20.58.220">
    <property type="entry name" value="Phosphate transport system protein phou homolog 2, domain 2"/>
    <property type="match status" value="1"/>
</dbReference>
<keyword evidence="2" id="KW-0592">Phosphate transport</keyword>
<proteinExistence type="inferred from homology"/>
<dbReference type="PANTHER" id="PTHR36536">
    <property type="entry name" value="UPF0111 PROTEIN HI_1603"/>
    <property type="match status" value="1"/>
</dbReference>
<dbReference type="AlphaFoldDB" id="C5BHG8"/>
<dbReference type="PANTHER" id="PTHR36536:SF3">
    <property type="entry name" value="UPF0111 PROTEIN HI_1603"/>
    <property type="match status" value="1"/>
</dbReference>
<dbReference type="InterPro" id="IPR038078">
    <property type="entry name" value="PhoU-like_sf"/>
</dbReference>
<dbReference type="Pfam" id="PF01865">
    <property type="entry name" value="PhoU_div"/>
    <property type="match status" value="1"/>
</dbReference>
<evidence type="ECO:0000313" key="5">
    <source>
        <dbReference type="Proteomes" id="UP000001485"/>
    </source>
</evidence>
<dbReference type="GO" id="GO:0006817">
    <property type="term" value="P:phosphate ion transport"/>
    <property type="evidence" value="ECO:0007669"/>
    <property type="project" value="UniProtKB-KW"/>
</dbReference>
<comment type="similarity">
    <text evidence="1">Belongs to the UPF0111 family.</text>
</comment>
<protein>
    <recommendedName>
        <fullName evidence="6">Phosphate transport regulator</fullName>
    </recommendedName>
</protein>
<dbReference type="Proteomes" id="UP000001485">
    <property type="component" value="Chromosome"/>
</dbReference>
<dbReference type="KEGG" id="eic:NT01EI_0534"/>
<dbReference type="STRING" id="67780.B6E78_13400"/>
<evidence type="ECO:0000256" key="1">
    <source>
        <dbReference type="ARBA" id="ARBA00008591"/>
    </source>
</evidence>
<accession>C5BHG8</accession>
<dbReference type="InterPro" id="IPR002727">
    <property type="entry name" value="DUF47"/>
</dbReference>
<name>C5BHG8_EDWI9</name>
<dbReference type="SUPFAM" id="SSF109755">
    <property type="entry name" value="PhoU-like"/>
    <property type="match status" value="1"/>
</dbReference>
<feature type="coiled-coil region" evidence="3">
    <location>
        <begin position="41"/>
        <end position="68"/>
    </location>
</feature>
<dbReference type="InterPro" id="IPR018445">
    <property type="entry name" value="Put_Phosphate_transp_reg"/>
</dbReference>
<keyword evidence="3" id="KW-0175">Coiled coil</keyword>